<dbReference type="AlphaFoldDB" id="A0A8X7QHR9"/>
<feature type="region of interest" description="Disordered" evidence="1">
    <location>
        <begin position="39"/>
        <end position="67"/>
    </location>
</feature>
<comment type="caution">
    <text evidence="2">The sequence shown here is derived from an EMBL/GenBank/DDBJ whole genome shotgun (WGS) entry which is preliminary data.</text>
</comment>
<feature type="compositionally biased region" description="Gly residues" evidence="1">
    <location>
        <begin position="40"/>
        <end position="52"/>
    </location>
</feature>
<gene>
    <name evidence="2" type="ORF">Bca52824_064358</name>
</gene>
<evidence type="ECO:0000313" key="3">
    <source>
        <dbReference type="Proteomes" id="UP000886595"/>
    </source>
</evidence>
<feature type="compositionally biased region" description="Basic and acidic residues" evidence="1">
    <location>
        <begin position="54"/>
        <end position="64"/>
    </location>
</feature>
<sequence length="144" mass="15125">MNKPMMGVNCALPLAEGATVAHRSLLALSTDGKGVTTLGGRAGKVGKGGGEQANGRRGERERSVAKARHPFSSVESISLGSLVIPIHDGIRGEDEACRPSDFPVRDLFTGCVVFLWPTPHLLEGFVRPAMTVQLKKYATSGAAA</sequence>
<evidence type="ECO:0000313" key="2">
    <source>
        <dbReference type="EMBL" id="KAG2269803.1"/>
    </source>
</evidence>
<protein>
    <submittedName>
        <fullName evidence="2">Uncharacterized protein</fullName>
    </submittedName>
</protein>
<evidence type="ECO:0000256" key="1">
    <source>
        <dbReference type="SAM" id="MobiDB-lite"/>
    </source>
</evidence>
<dbReference type="EMBL" id="JAAMPC010000013">
    <property type="protein sequence ID" value="KAG2269803.1"/>
    <property type="molecule type" value="Genomic_DNA"/>
</dbReference>
<organism evidence="2 3">
    <name type="scientific">Brassica carinata</name>
    <name type="common">Ethiopian mustard</name>
    <name type="synonym">Abyssinian cabbage</name>
    <dbReference type="NCBI Taxonomy" id="52824"/>
    <lineage>
        <taxon>Eukaryota</taxon>
        <taxon>Viridiplantae</taxon>
        <taxon>Streptophyta</taxon>
        <taxon>Embryophyta</taxon>
        <taxon>Tracheophyta</taxon>
        <taxon>Spermatophyta</taxon>
        <taxon>Magnoliopsida</taxon>
        <taxon>eudicotyledons</taxon>
        <taxon>Gunneridae</taxon>
        <taxon>Pentapetalae</taxon>
        <taxon>rosids</taxon>
        <taxon>malvids</taxon>
        <taxon>Brassicales</taxon>
        <taxon>Brassicaceae</taxon>
        <taxon>Brassiceae</taxon>
        <taxon>Brassica</taxon>
    </lineage>
</organism>
<name>A0A8X7QHR9_BRACI</name>
<dbReference type="Proteomes" id="UP000886595">
    <property type="component" value="Unassembled WGS sequence"/>
</dbReference>
<proteinExistence type="predicted"/>
<accession>A0A8X7QHR9</accession>
<reference evidence="2 3" key="1">
    <citation type="submission" date="2020-02" db="EMBL/GenBank/DDBJ databases">
        <authorList>
            <person name="Ma Q."/>
            <person name="Huang Y."/>
            <person name="Song X."/>
            <person name="Pei D."/>
        </authorList>
    </citation>
    <scope>NUCLEOTIDE SEQUENCE [LARGE SCALE GENOMIC DNA]</scope>
    <source>
        <strain evidence="2">Sxm20200214</strain>
        <tissue evidence="2">Leaf</tissue>
    </source>
</reference>
<keyword evidence="3" id="KW-1185">Reference proteome</keyword>